<dbReference type="Proteomes" id="UP000271889">
    <property type="component" value="Unassembled WGS sequence"/>
</dbReference>
<evidence type="ECO:0000313" key="2">
    <source>
        <dbReference type="EMBL" id="VDK46313.1"/>
    </source>
</evidence>
<name>A0A3P6QU94_CYLGO</name>
<evidence type="ECO:0000313" key="3">
    <source>
        <dbReference type="Proteomes" id="UP000271889"/>
    </source>
</evidence>
<dbReference type="EMBL" id="UYRV01001136">
    <property type="protein sequence ID" value="VDK46313.1"/>
    <property type="molecule type" value="Genomic_DNA"/>
</dbReference>
<sequence length="83" mass="9230">MSQDKVKSGEKVSLSTESREKVPKAGIAKEEKKKQITKIRDSEAGGLPSVKNEDFFHGFVPREQVGLDVSTKKYNRACSCLFP</sequence>
<gene>
    <name evidence="2" type="ORF">CGOC_LOCUS741</name>
</gene>
<feature type="region of interest" description="Disordered" evidence="1">
    <location>
        <begin position="1"/>
        <end position="47"/>
    </location>
</feature>
<dbReference type="AlphaFoldDB" id="A0A3P6QU94"/>
<dbReference type="OrthoDB" id="5864809at2759"/>
<reference evidence="2 3" key="1">
    <citation type="submission" date="2018-11" db="EMBL/GenBank/DDBJ databases">
        <authorList>
            <consortium name="Pathogen Informatics"/>
        </authorList>
    </citation>
    <scope>NUCLEOTIDE SEQUENCE [LARGE SCALE GENOMIC DNA]</scope>
</reference>
<evidence type="ECO:0000256" key="1">
    <source>
        <dbReference type="SAM" id="MobiDB-lite"/>
    </source>
</evidence>
<accession>A0A3P6QU94</accession>
<proteinExistence type="predicted"/>
<feature type="compositionally biased region" description="Basic and acidic residues" evidence="1">
    <location>
        <begin position="17"/>
        <end position="43"/>
    </location>
</feature>
<keyword evidence="3" id="KW-1185">Reference proteome</keyword>
<feature type="compositionally biased region" description="Basic and acidic residues" evidence="1">
    <location>
        <begin position="1"/>
        <end position="10"/>
    </location>
</feature>
<organism evidence="2 3">
    <name type="scientific">Cylicostephanus goldi</name>
    <name type="common">Nematode worm</name>
    <dbReference type="NCBI Taxonomy" id="71465"/>
    <lineage>
        <taxon>Eukaryota</taxon>
        <taxon>Metazoa</taxon>
        <taxon>Ecdysozoa</taxon>
        <taxon>Nematoda</taxon>
        <taxon>Chromadorea</taxon>
        <taxon>Rhabditida</taxon>
        <taxon>Rhabditina</taxon>
        <taxon>Rhabditomorpha</taxon>
        <taxon>Strongyloidea</taxon>
        <taxon>Strongylidae</taxon>
        <taxon>Cylicostephanus</taxon>
    </lineage>
</organism>
<protein>
    <submittedName>
        <fullName evidence="2">Uncharacterized protein</fullName>
    </submittedName>
</protein>